<reference evidence="11 12" key="1">
    <citation type="submission" date="2015-04" db="EMBL/GenBank/DDBJ databases">
        <authorList>
            <person name="Heijne W.H."/>
            <person name="Fedorova N.D."/>
            <person name="Nierman W.C."/>
            <person name="Vollebregt A.W."/>
            <person name="Zhao Z."/>
            <person name="Wu L."/>
            <person name="Kumar M."/>
            <person name="Stam H."/>
            <person name="van den Berg M.A."/>
            <person name="Pel H.J."/>
        </authorList>
    </citation>
    <scope>NUCLEOTIDE SEQUENCE [LARGE SCALE GENOMIC DNA]</scope>
    <source>
        <strain evidence="11 12">CBS 393.64</strain>
    </source>
</reference>
<keyword evidence="4" id="KW-0227">DNA damage</keyword>
<comment type="subcellular location">
    <subcellularLocation>
        <location evidence="1">Mitochondrion matrix</location>
        <location evidence="1">Mitochondrion nucleoid</location>
    </subcellularLocation>
</comment>
<dbReference type="Proteomes" id="UP000053958">
    <property type="component" value="Unassembled WGS sequence"/>
</dbReference>
<dbReference type="GO" id="GO:0036297">
    <property type="term" value="P:interstrand cross-link repair"/>
    <property type="evidence" value="ECO:0007669"/>
    <property type="project" value="TreeGrafter"/>
</dbReference>
<evidence type="ECO:0000256" key="4">
    <source>
        <dbReference type="ARBA" id="ARBA00022763"/>
    </source>
</evidence>
<dbReference type="Pfam" id="PF06420">
    <property type="entry name" value="Mgm101p"/>
    <property type="match status" value="1"/>
</dbReference>
<accession>A0A0F4YK77</accession>
<feature type="compositionally biased region" description="Polar residues" evidence="10">
    <location>
        <begin position="58"/>
        <end position="68"/>
    </location>
</feature>
<evidence type="ECO:0000256" key="1">
    <source>
        <dbReference type="ARBA" id="ARBA00004436"/>
    </source>
</evidence>
<evidence type="ECO:0000256" key="10">
    <source>
        <dbReference type="SAM" id="MobiDB-lite"/>
    </source>
</evidence>
<comment type="similarity">
    <text evidence="2">Belongs to the MGM101 family.</text>
</comment>
<evidence type="ECO:0000256" key="7">
    <source>
        <dbReference type="ARBA" id="ARBA00023128"/>
    </source>
</evidence>
<evidence type="ECO:0000313" key="11">
    <source>
        <dbReference type="EMBL" id="KKA18271.1"/>
    </source>
</evidence>
<dbReference type="RefSeq" id="XP_013324883.1">
    <property type="nucleotide sequence ID" value="XM_013469429.1"/>
</dbReference>
<dbReference type="GO" id="GO:0000262">
    <property type="term" value="C:mitochondrial chromosome"/>
    <property type="evidence" value="ECO:0007669"/>
    <property type="project" value="InterPro"/>
</dbReference>
<comment type="caution">
    <text evidence="11">The sequence shown here is derived from an EMBL/GenBank/DDBJ whole genome shotgun (WGS) entry which is preliminary data.</text>
</comment>
<keyword evidence="12" id="KW-1185">Reference proteome</keyword>
<feature type="region of interest" description="Disordered" evidence="10">
    <location>
        <begin position="40"/>
        <end position="124"/>
    </location>
</feature>
<evidence type="ECO:0000256" key="2">
    <source>
        <dbReference type="ARBA" id="ARBA00007053"/>
    </source>
</evidence>
<sequence length="319" mass="34851">MSSLALRRSVGTVESLSFYSGLSLTSRSFSLLPTTIAAPRTARSTTRRNGSHIPARAVSQSAPYRQTQPARPAPAAKTTASSSTPSSPSTSTSTATPPPTTARTAAAAANEPTPNEPTTDNLYKSGLADKPLELETSGENGLTDKVDWTRSFHGISAEPFPKEVADILQAPTDPNDVEIKPDGIVYLPEIKYRRILNRAFGPGGWGLVPRSESIVTPKTVTREYALICNGRLVSIARGEQDYFSPDGIPTATEGCKSNALVRCCKDLGIASELWDPRWIRKFKAEYTREVFVEHVVTKKKSKIWIRKDDEVVYPWKEAK</sequence>
<dbReference type="EMBL" id="LASV01000475">
    <property type="protein sequence ID" value="KKA18271.1"/>
    <property type="molecule type" value="Genomic_DNA"/>
</dbReference>
<gene>
    <name evidence="11" type="ORF">T310_7782</name>
</gene>
<dbReference type="GeneID" id="25320047"/>
<dbReference type="GO" id="GO:0000725">
    <property type="term" value="P:recombinational repair"/>
    <property type="evidence" value="ECO:0007669"/>
    <property type="project" value="TreeGrafter"/>
</dbReference>
<dbReference type="AlphaFoldDB" id="A0A0F4YK77"/>
<evidence type="ECO:0000256" key="8">
    <source>
        <dbReference type="ARBA" id="ARBA00023204"/>
    </source>
</evidence>
<evidence type="ECO:0000313" key="12">
    <source>
        <dbReference type="Proteomes" id="UP000053958"/>
    </source>
</evidence>
<evidence type="ECO:0000256" key="9">
    <source>
        <dbReference type="ARBA" id="ARBA00023271"/>
    </source>
</evidence>
<evidence type="ECO:0000256" key="6">
    <source>
        <dbReference type="ARBA" id="ARBA00023125"/>
    </source>
</evidence>
<dbReference type="GO" id="GO:0003697">
    <property type="term" value="F:single-stranded DNA binding"/>
    <property type="evidence" value="ECO:0007669"/>
    <property type="project" value="InterPro"/>
</dbReference>
<evidence type="ECO:0000256" key="3">
    <source>
        <dbReference type="ARBA" id="ARBA00013628"/>
    </source>
</evidence>
<dbReference type="PANTHER" id="PTHR31404">
    <property type="entry name" value="MITOCHONDRIAL GENOME MAINTENANCE PROTEIN MGM101"/>
    <property type="match status" value="1"/>
</dbReference>
<name>A0A0F4YK77_RASE3</name>
<dbReference type="PANTHER" id="PTHR31404:SF0">
    <property type="entry name" value="MITOCHONDRIAL GENOME MAINTENANCE PROTEIN MGM101"/>
    <property type="match status" value="1"/>
</dbReference>
<keyword evidence="9" id="KW-1135">Mitochondrion nucleoid</keyword>
<keyword evidence="8" id="KW-0234">DNA repair</keyword>
<feature type="compositionally biased region" description="Low complexity" evidence="10">
    <location>
        <begin position="69"/>
        <end position="119"/>
    </location>
</feature>
<keyword evidence="7" id="KW-0496">Mitochondrion</keyword>
<proteinExistence type="inferred from homology"/>
<evidence type="ECO:0000256" key="5">
    <source>
        <dbReference type="ARBA" id="ARBA00022946"/>
    </source>
</evidence>
<keyword evidence="6" id="KW-0238">DNA-binding</keyword>
<dbReference type="InterPro" id="IPR009446">
    <property type="entry name" value="Mgm101"/>
</dbReference>
<dbReference type="OrthoDB" id="17164at2759"/>
<protein>
    <recommendedName>
        <fullName evidence="3">Mitochondrial genome maintenance protein MGM101</fullName>
    </recommendedName>
</protein>
<dbReference type="STRING" id="1408163.A0A0F4YK77"/>
<organism evidence="11 12">
    <name type="scientific">Rasamsonia emersonii (strain ATCC 16479 / CBS 393.64 / IMI 116815)</name>
    <dbReference type="NCBI Taxonomy" id="1408163"/>
    <lineage>
        <taxon>Eukaryota</taxon>
        <taxon>Fungi</taxon>
        <taxon>Dikarya</taxon>
        <taxon>Ascomycota</taxon>
        <taxon>Pezizomycotina</taxon>
        <taxon>Eurotiomycetes</taxon>
        <taxon>Eurotiomycetidae</taxon>
        <taxon>Eurotiales</taxon>
        <taxon>Trichocomaceae</taxon>
        <taxon>Rasamsonia</taxon>
    </lineage>
</organism>
<keyword evidence="5" id="KW-0809">Transit peptide</keyword>